<evidence type="ECO:0000313" key="1">
    <source>
        <dbReference type="EMBL" id="MDI5830649.1"/>
    </source>
</evidence>
<sequence>MTLTIGETYQFKGGREKIIYVGDYGNWHQFELDSEAGVIWCELLDSDLHLIEKAGA</sequence>
<organism evidence="1 2">
    <name type="scientific">Shewanella xiamenensis</name>
    <dbReference type="NCBI Taxonomy" id="332186"/>
    <lineage>
        <taxon>Bacteria</taxon>
        <taxon>Pseudomonadati</taxon>
        <taxon>Pseudomonadota</taxon>
        <taxon>Gammaproteobacteria</taxon>
        <taxon>Alteromonadales</taxon>
        <taxon>Shewanellaceae</taxon>
        <taxon>Shewanella</taxon>
    </lineage>
</organism>
<proteinExistence type="predicted"/>
<name>A0ABT6U858_9GAMM</name>
<dbReference type="Proteomes" id="UP001159075">
    <property type="component" value="Unassembled WGS sequence"/>
</dbReference>
<reference evidence="1 2" key="1">
    <citation type="submission" date="2022-09" db="EMBL/GenBank/DDBJ databases">
        <title>The outer-membrane cytochrome OmcA is essential for infection of Shewanella oneidensis by a zebrafish-associated bacteriophage.</title>
        <authorList>
            <person name="Grenfell A.W."/>
            <person name="Intile P."/>
            <person name="Mcfarlane J."/>
            <person name="Leung D."/>
            <person name="Abdalla K."/>
            <person name="Wold M."/>
            <person name="Kees E."/>
            <person name="Gralnick J."/>
        </authorList>
    </citation>
    <scope>NUCLEOTIDE SEQUENCE [LARGE SCALE GENOMIC DNA]</scope>
    <source>
        <strain evidence="1 2">NF-5</strain>
    </source>
</reference>
<dbReference type="RefSeq" id="WP_282678993.1">
    <property type="nucleotide sequence ID" value="NZ_JAOTLW010000003.1"/>
</dbReference>
<protein>
    <recommendedName>
        <fullName evidence="3">Phage protein</fullName>
    </recommendedName>
</protein>
<keyword evidence="2" id="KW-1185">Reference proteome</keyword>
<gene>
    <name evidence="1" type="ORF">ODY93_03650</name>
</gene>
<evidence type="ECO:0008006" key="3">
    <source>
        <dbReference type="Google" id="ProtNLM"/>
    </source>
</evidence>
<evidence type="ECO:0000313" key="2">
    <source>
        <dbReference type="Proteomes" id="UP001159075"/>
    </source>
</evidence>
<comment type="caution">
    <text evidence="1">The sequence shown here is derived from an EMBL/GenBank/DDBJ whole genome shotgun (WGS) entry which is preliminary data.</text>
</comment>
<accession>A0ABT6U858</accession>
<dbReference type="EMBL" id="JAOTLW010000003">
    <property type="protein sequence ID" value="MDI5830649.1"/>
    <property type="molecule type" value="Genomic_DNA"/>
</dbReference>